<evidence type="ECO:0000256" key="1">
    <source>
        <dbReference type="ARBA" id="ARBA00004120"/>
    </source>
</evidence>
<dbReference type="EMBL" id="LRGB01000084">
    <property type="protein sequence ID" value="KZS20961.1"/>
    <property type="molecule type" value="Genomic_DNA"/>
</dbReference>
<dbReference type="PANTHER" id="PTHR14611">
    <property type="entry name" value="TECTONIC FAMILY MEMBER"/>
    <property type="match status" value="1"/>
</dbReference>
<evidence type="ECO:0000313" key="8">
    <source>
        <dbReference type="EMBL" id="KZS20961.1"/>
    </source>
</evidence>
<reference evidence="8 9" key="1">
    <citation type="submission" date="2016-03" db="EMBL/GenBank/DDBJ databases">
        <title>EvidentialGene: Evidence-directed Construction of Genes on Genomes.</title>
        <authorList>
            <person name="Gilbert D.G."/>
            <person name="Choi J.-H."/>
            <person name="Mockaitis K."/>
            <person name="Colbourne J."/>
            <person name="Pfrender M."/>
        </authorList>
    </citation>
    <scope>NUCLEOTIDE SEQUENCE [LARGE SCALE GENOMIC DNA]</scope>
    <source>
        <strain evidence="8 9">Xinb3</strain>
        <tissue evidence="8">Complete organism</tissue>
    </source>
</reference>
<keyword evidence="3" id="KW-0970">Cilium biogenesis/degradation</keyword>
<feature type="compositionally biased region" description="Polar residues" evidence="6">
    <location>
        <begin position="191"/>
        <end position="209"/>
    </location>
</feature>
<feature type="compositionally biased region" description="Low complexity" evidence="6">
    <location>
        <begin position="210"/>
        <end position="224"/>
    </location>
</feature>
<evidence type="ECO:0000256" key="4">
    <source>
        <dbReference type="ARBA" id="ARBA00023212"/>
    </source>
</evidence>
<dbReference type="PROSITE" id="PS51381">
    <property type="entry name" value="C2_B9"/>
    <property type="match status" value="1"/>
</dbReference>
<dbReference type="GO" id="GO:0035869">
    <property type="term" value="C:ciliary transition zone"/>
    <property type="evidence" value="ECO:0007669"/>
    <property type="project" value="TreeGrafter"/>
</dbReference>
<dbReference type="Proteomes" id="UP000076858">
    <property type="component" value="Unassembled WGS sequence"/>
</dbReference>
<dbReference type="STRING" id="35525.A0A162S294"/>
<evidence type="ECO:0000256" key="6">
    <source>
        <dbReference type="SAM" id="MobiDB-lite"/>
    </source>
</evidence>
<dbReference type="InterPro" id="IPR010796">
    <property type="entry name" value="C2_B9-type_dom"/>
</dbReference>
<evidence type="ECO:0000259" key="7">
    <source>
        <dbReference type="Pfam" id="PF25752"/>
    </source>
</evidence>
<protein>
    <submittedName>
        <fullName evidence="8">B9d2</fullName>
    </submittedName>
</protein>
<proteinExistence type="predicted"/>
<gene>
    <name evidence="8" type="ORF">APZ42_012050</name>
</gene>
<keyword evidence="2" id="KW-0963">Cytoplasm</keyword>
<dbReference type="InterPro" id="IPR040354">
    <property type="entry name" value="TCTN1-3"/>
</dbReference>
<feature type="domain" description="Tectonic-1-3 N-terminal" evidence="7">
    <location>
        <begin position="257"/>
        <end position="350"/>
    </location>
</feature>
<comment type="subcellular location">
    <subcellularLocation>
        <location evidence="1">Cytoplasm</location>
        <location evidence="1">Cytoskeleton</location>
        <location evidence="1">Cilium basal body</location>
    </subcellularLocation>
</comment>
<dbReference type="PANTHER" id="PTHR14611:SF2">
    <property type="entry name" value="TECTONIC"/>
    <property type="match status" value="1"/>
</dbReference>
<dbReference type="InterPro" id="IPR057724">
    <property type="entry name" value="TCTN1-3_N"/>
</dbReference>
<keyword evidence="9" id="KW-1185">Reference proteome</keyword>
<sequence>MAELHLIGQIIGGTEFTEKSIFCRWQLSSGNNWRVLEGTTEGQTQLDTPQIGSLTSWNHPLDVHWATRGLQGWPQIHFQIYHLDAYSRTNLIGYASASIPTRPGIHYVDAPAWRPLGTFTEELMRHFIGGGIELTDAERIQNGADRSRLKTEAAVRHRVLSRQKMTKISAMLYAVVQIGLLFSNNYVSAQSTTPPTNVQQSEVTNQTDLSNTNQSTSESTTVSSPVWENATSMTSFLTTEPSAGPTTVNPAPEGDSVKLDHDLFLCTCDLIGGQCDVNCCCDPECSPDDRRLFSRCWSPPSSYFDRYYCSPDPDRYGLAWNNTPEFRVEWSARRGMFCIVTDNVPKKRMFEDKLPLAEDEVFQHILPKLSGRWNVPGPTVELDQWIYQPFYKEGSPLFTLHVSGTIGVLKLPHSLNSATCNIAKEVTFLQSDDHYQCILPGEDRCNPNIRLEQRMSHLAVFRLPSYSASAGYSNSSIRWGDMDKLAPIIIRICDSDSGCRSDLPAPEPSCQNSLTAVTLRISYNGTEGIRSVLVDLLYAAGKSGAVRFRTIHQSLGEIQNGGGSNPVRIRSGNPGYLNGKPVLAAKLNSSSGEGAFQTLDVFPGKSRSRVIRFGEDSYHSIRVSSPKVENGTELCDKWRQFVLESFWGHDFERLRLGAFGNVELNETEFSGLWLPIRIQSDELVCFKSLIQAELVIIYTRSGSYDQPQNKLVGAGLQLRSSGAEYCAIDSASCSLLLIQTVSFVMADSPTFMILPQPPRWRIQLPYDFFYPFLLSSASSTSPLTFFMVISTFCFSTDRWRLLSEWE</sequence>
<keyword evidence="4" id="KW-0206">Cytoskeleton</keyword>
<dbReference type="Pfam" id="PF07162">
    <property type="entry name" value="B9-C2"/>
    <property type="match status" value="1"/>
</dbReference>
<accession>A0A162S294</accession>
<evidence type="ECO:0000313" key="9">
    <source>
        <dbReference type="Proteomes" id="UP000076858"/>
    </source>
</evidence>
<keyword evidence="5" id="KW-0966">Cell projection</keyword>
<evidence type="ECO:0000256" key="3">
    <source>
        <dbReference type="ARBA" id="ARBA00022794"/>
    </source>
</evidence>
<feature type="region of interest" description="Disordered" evidence="6">
    <location>
        <begin position="191"/>
        <end position="225"/>
    </location>
</feature>
<comment type="caution">
    <text evidence="8">The sequence shown here is derived from an EMBL/GenBank/DDBJ whole genome shotgun (WGS) entry which is preliminary data.</text>
</comment>
<evidence type="ECO:0000256" key="2">
    <source>
        <dbReference type="ARBA" id="ARBA00022490"/>
    </source>
</evidence>
<organism evidence="8 9">
    <name type="scientific">Daphnia magna</name>
    <dbReference type="NCBI Taxonomy" id="35525"/>
    <lineage>
        <taxon>Eukaryota</taxon>
        <taxon>Metazoa</taxon>
        <taxon>Ecdysozoa</taxon>
        <taxon>Arthropoda</taxon>
        <taxon>Crustacea</taxon>
        <taxon>Branchiopoda</taxon>
        <taxon>Diplostraca</taxon>
        <taxon>Cladocera</taxon>
        <taxon>Anomopoda</taxon>
        <taxon>Daphniidae</taxon>
        <taxon>Daphnia</taxon>
    </lineage>
</organism>
<name>A0A162S294_9CRUS</name>
<dbReference type="GO" id="GO:0060271">
    <property type="term" value="P:cilium assembly"/>
    <property type="evidence" value="ECO:0007669"/>
    <property type="project" value="TreeGrafter"/>
</dbReference>
<dbReference type="AlphaFoldDB" id="A0A162S294"/>
<dbReference type="OrthoDB" id="184109at2759"/>
<dbReference type="Pfam" id="PF25752">
    <property type="entry name" value="DUF1619_N"/>
    <property type="match status" value="1"/>
</dbReference>
<evidence type="ECO:0000256" key="5">
    <source>
        <dbReference type="ARBA" id="ARBA00023273"/>
    </source>
</evidence>